<organism evidence="1 2">
    <name type="scientific">Alkalibaculum bacchi</name>
    <dbReference type="NCBI Taxonomy" id="645887"/>
    <lineage>
        <taxon>Bacteria</taxon>
        <taxon>Bacillati</taxon>
        <taxon>Bacillota</taxon>
        <taxon>Clostridia</taxon>
        <taxon>Eubacteriales</taxon>
        <taxon>Eubacteriaceae</taxon>
        <taxon>Alkalibaculum</taxon>
    </lineage>
</organism>
<dbReference type="Pfam" id="PF09661">
    <property type="entry name" value="DUF2398"/>
    <property type="match status" value="1"/>
</dbReference>
<gene>
    <name evidence="1" type="ORF">DES36_10518</name>
</gene>
<evidence type="ECO:0000313" key="2">
    <source>
        <dbReference type="Proteomes" id="UP000253490"/>
    </source>
</evidence>
<dbReference type="OrthoDB" id="1654131at2"/>
<dbReference type="RefSeq" id="WP_113920074.1">
    <property type="nucleotide sequence ID" value="NZ_QNRX01000005.1"/>
</dbReference>
<reference evidence="1 2" key="1">
    <citation type="submission" date="2018-06" db="EMBL/GenBank/DDBJ databases">
        <title>Genomic Encyclopedia of Type Strains, Phase IV (KMG-IV): sequencing the most valuable type-strain genomes for metagenomic binning, comparative biology and taxonomic classification.</title>
        <authorList>
            <person name="Goeker M."/>
        </authorList>
    </citation>
    <scope>NUCLEOTIDE SEQUENCE [LARGE SCALE GENOMIC DNA]</scope>
    <source>
        <strain evidence="1 2">DSM 22112</strain>
    </source>
</reference>
<comment type="caution">
    <text evidence="1">The sequence shown here is derived from an EMBL/GenBank/DDBJ whole genome shotgun (WGS) entry which is preliminary data.</text>
</comment>
<dbReference type="EMBL" id="QNRX01000005">
    <property type="protein sequence ID" value="RBP66639.1"/>
    <property type="molecule type" value="Genomic_DNA"/>
</dbReference>
<dbReference type="InterPro" id="IPR013494">
    <property type="entry name" value="CHP02678"/>
</dbReference>
<evidence type="ECO:0000313" key="1">
    <source>
        <dbReference type="EMBL" id="RBP66639.1"/>
    </source>
</evidence>
<keyword evidence="2" id="KW-1185">Reference proteome</keyword>
<dbReference type="NCBIfam" id="TIGR02678">
    <property type="entry name" value="TIGR02678 family protein"/>
    <property type="match status" value="1"/>
</dbReference>
<dbReference type="AlphaFoldDB" id="A0A366IBJ3"/>
<accession>A0A366IBJ3</accession>
<protein>
    <submittedName>
        <fullName evidence="1">Uncharacterized protein (TIGR02678 family)</fullName>
    </submittedName>
</protein>
<proteinExistence type="predicted"/>
<dbReference type="Proteomes" id="UP000253490">
    <property type="component" value="Unassembled WGS sequence"/>
</dbReference>
<name>A0A366IBJ3_9FIRM</name>
<sequence length="382" mass="45190">MRELELLLENFWIYKEEDKELYYAIKDSIAKFKIFLNEKLGYHVIVNPSVIKLEKIPGRAESFMGIEDFVDSMEYAFLCLLLMFLEDKTKEEQFVLSEITEYIKGNFMGEEEVDWTLYRHRKHLIKVLKFAQEAHMIQVDDGDEQVFARSMDAEVLYESTGLSRYFVRSFGTNILEYRSYKDFEQEEWANLDKDRGFMRRHRVYRRLLMAPIMYNEGNEDADYDYVKKQRGMIESDLEKYLGYNLHVHRNGALIVLDPEKNIKDTFPSTKAISDVVLLFNALIVNKIKNHEISVNKSGTIILSKGNFEELINELKSKTDHGWSKEYREMNFSILAERILEYMEEFQMVSIIEMGKTVEIMPLVGKVIGTYPKDYLENLEERN</sequence>